<evidence type="ECO:0000313" key="2">
    <source>
        <dbReference type="Proteomes" id="UP000002440"/>
    </source>
</evidence>
<dbReference type="HOGENOM" id="CLU_2118168_0_0_4"/>
<accession>Q1H3Y4</accession>
<dbReference type="Proteomes" id="UP000002440">
    <property type="component" value="Chromosome"/>
</dbReference>
<gene>
    <name evidence="1" type="ordered locus">Mfla_0533</name>
</gene>
<dbReference type="AlphaFoldDB" id="Q1H3Y4"/>
<name>Q1H3Y4_METFK</name>
<dbReference type="KEGG" id="mfa:Mfla_0533"/>
<keyword evidence="2" id="KW-1185">Reference proteome</keyword>
<reference evidence="1 2" key="1">
    <citation type="submission" date="2006-03" db="EMBL/GenBank/DDBJ databases">
        <title>Complete sequence of Methylobacillus flagellatus KT.</title>
        <authorList>
            <consortium name="US DOE Joint Genome Institute"/>
            <person name="Copeland A."/>
            <person name="Lucas S."/>
            <person name="Lapidus A."/>
            <person name="Barry K."/>
            <person name="Detter J.C."/>
            <person name="Glavina del Rio T."/>
            <person name="Hammon N."/>
            <person name="Israni S."/>
            <person name="Dalin E."/>
            <person name="Tice H."/>
            <person name="Pitluck S."/>
            <person name="Brettin T."/>
            <person name="Bruce D."/>
            <person name="Han C."/>
            <person name="Tapia R."/>
            <person name="Saunders E."/>
            <person name="Gilna P."/>
            <person name="Schmutz J."/>
            <person name="Larimer F."/>
            <person name="Land M."/>
            <person name="Kyrpides N."/>
            <person name="Anderson I."/>
            <person name="Richardson P."/>
        </authorList>
    </citation>
    <scope>NUCLEOTIDE SEQUENCE [LARGE SCALE GENOMIC DNA]</scope>
    <source>
        <strain evidence="2">KT / ATCC 51484 / DSM 6875</strain>
    </source>
</reference>
<evidence type="ECO:0000313" key="1">
    <source>
        <dbReference type="EMBL" id="ABE48803.1"/>
    </source>
</evidence>
<dbReference type="EMBL" id="CP000284">
    <property type="protein sequence ID" value="ABE48803.1"/>
    <property type="molecule type" value="Genomic_DNA"/>
</dbReference>
<protein>
    <submittedName>
        <fullName evidence="1">Uncharacterized protein</fullName>
    </submittedName>
</protein>
<proteinExistence type="predicted"/>
<sequence>MRLSKSKWFAAIIALVLVWVAFSQIRMLDGTAVDTAKTAALKHIENPESAKLENLEEVRHGDMSVVCGDYSVKDDSGNYGPGQKFVVEIREGEEARFSESDEDITQYCNLSGKS</sequence>
<organism evidence="1 2">
    <name type="scientific">Methylobacillus flagellatus (strain ATCC 51484 / DSM 6875 / VKM B-1610 / KT)</name>
    <dbReference type="NCBI Taxonomy" id="265072"/>
    <lineage>
        <taxon>Bacteria</taxon>
        <taxon>Pseudomonadati</taxon>
        <taxon>Pseudomonadota</taxon>
        <taxon>Betaproteobacteria</taxon>
        <taxon>Nitrosomonadales</taxon>
        <taxon>Methylophilaceae</taxon>
        <taxon>Methylobacillus</taxon>
    </lineage>
</organism>
<dbReference type="OrthoDB" id="9872193at2"/>
<dbReference type="RefSeq" id="WP_011478900.1">
    <property type="nucleotide sequence ID" value="NC_007947.1"/>
</dbReference>